<evidence type="ECO:0000256" key="5">
    <source>
        <dbReference type="ARBA" id="ARBA00023136"/>
    </source>
</evidence>
<dbReference type="GO" id="GO:0022857">
    <property type="term" value="F:transmembrane transporter activity"/>
    <property type="evidence" value="ECO:0007669"/>
    <property type="project" value="TreeGrafter"/>
</dbReference>
<dbReference type="Pfam" id="PF12704">
    <property type="entry name" value="MacB_PCD"/>
    <property type="match status" value="1"/>
</dbReference>
<evidence type="ECO:0000259" key="7">
    <source>
        <dbReference type="Pfam" id="PF02687"/>
    </source>
</evidence>
<proteinExistence type="predicted"/>
<dbReference type="STRING" id="1123010.SAMN02745724_00792"/>
<keyword evidence="4 6" id="KW-1133">Transmembrane helix</keyword>
<dbReference type="Pfam" id="PF02687">
    <property type="entry name" value="FtsX"/>
    <property type="match status" value="1"/>
</dbReference>
<dbReference type="GO" id="GO:0005886">
    <property type="term" value="C:plasma membrane"/>
    <property type="evidence" value="ECO:0007669"/>
    <property type="project" value="UniProtKB-SubCell"/>
</dbReference>
<evidence type="ECO:0000256" key="4">
    <source>
        <dbReference type="ARBA" id="ARBA00022989"/>
    </source>
</evidence>
<keyword evidence="10" id="KW-1185">Reference proteome</keyword>
<dbReference type="PANTHER" id="PTHR30572:SF18">
    <property type="entry name" value="ABC-TYPE MACROLIDE FAMILY EXPORT SYSTEM PERMEASE COMPONENT 2"/>
    <property type="match status" value="1"/>
</dbReference>
<organism evidence="9 10">
    <name type="scientific">Pseudoalteromonas denitrificans DSM 6059</name>
    <dbReference type="NCBI Taxonomy" id="1123010"/>
    <lineage>
        <taxon>Bacteria</taxon>
        <taxon>Pseudomonadati</taxon>
        <taxon>Pseudomonadota</taxon>
        <taxon>Gammaproteobacteria</taxon>
        <taxon>Alteromonadales</taxon>
        <taxon>Pseudoalteromonadaceae</taxon>
        <taxon>Pseudoalteromonas</taxon>
    </lineage>
</organism>
<evidence type="ECO:0000256" key="1">
    <source>
        <dbReference type="ARBA" id="ARBA00004651"/>
    </source>
</evidence>
<accession>A0A1I1G2Y8</accession>
<dbReference type="Proteomes" id="UP000198862">
    <property type="component" value="Unassembled WGS sequence"/>
</dbReference>
<reference evidence="9 10" key="1">
    <citation type="submission" date="2016-10" db="EMBL/GenBank/DDBJ databases">
        <authorList>
            <person name="de Groot N.N."/>
        </authorList>
    </citation>
    <scope>NUCLEOTIDE SEQUENCE [LARGE SCALE GENOMIC DNA]</scope>
    <source>
        <strain evidence="9 10">DSM 6059</strain>
    </source>
</reference>
<dbReference type="InterPro" id="IPR025857">
    <property type="entry name" value="MacB_PCD"/>
</dbReference>
<dbReference type="PANTHER" id="PTHR30572">
    <property type="entry name" value="MEMBRANE COMPONENT OF TRANSPORTER-RELATED"/>
    <property type="match status" value="1"/>
</dbReference>
<feature type="domain" description="ABC3 transporter permease C-terminal" evidence="7">
    <location>
        <begin position="310"/>
        <end position="425"/>
    </location>
</feature>
<evidence type="ECO:0000313" key="10">
    <source>
        <dbReference type="Proteomes" id="UP000198862"/>
    </source>
</evidence>
<evidence type="ECO:0000256" key="2">
    <source>
        <dbReference type="ARBA" id="ARBA00022475"/>
    </source>
</evidence>
<dbReference type="InterPro" id="IPR003838">
    <property type="entry name" value="ABC3_permease_C"/>
</dbReference>
<feature type="transmembrane region" description="Helical" evidence="6">
    <location>
        <begin position="304"/>
        <end position="329"/>
    </location>
</feature>
<evidence type="ECO:0000259" key="8">
    <source>
        <dbReference type="Pfam" id="PF12704"/>
    </source>
</evidence>
<dbReference type="EMBL" id="FOLO01000004">
    <property type="protein sequence ID" value="SFC05881.1"/>
    <property type="molecule type" value="Genomic_DNA"/>
</dbReference>
<dbReference type="InterPro" id="IPR050250">
    <property type="entry name" value="Macrolide_Exporter_MacB"/>
</dbReference>
<feature type="domain" description="MacB-like periplasmic core" evidence="8">
    <location>
        <begin position="23"/>
        <end position="264"/>
    </location>
</feature>
<evidence type="ECO:0000256" key="6">
    <source>
        <dbReference type="SAM" id="Phobius"/>
    </source>
</evidence>
<dbReference type="RefSeq" id="WP_091980180.1">
    <property type="nucleotide sequence ID" value="NZ_FOLO01000004.1"/>
</dbReference>
<keyword evidence="2" id="KW-1003">Cell membrane</keyword>
<gene>
    <name evidence="9" type="ORF">SAMN02745724_00792</name>
</gene>
<keyword evidence="3 6" id="KW-0812">Transmembrane</keyword>
<sequence length="430" mass="48626">MEMLIYYIKLSIHNIKRHTLFFTLMITTLALGIAVLLANLAILKVMSSDPIPQKSDKIFSVNMTTWPETKGDNSEPLHILRYRDAMHILKSDIPTYSLIHYESNVYTRAVESKSLSRFGATTRATTQAFFQLTNAPFEYGQSWENENAFEVVIGADLNQKLFGGINSVGKNIEIDNKLFRIVGVLKPWHLKPLFYHASERRAFNKTDDLFAPIEVALDNSWGIGARASSTEMYNASSETREKNVFYLQAFVQLDTQQQKTEFQNYLDSYSQSLKDAGEHPFDINNKLYNVNEWLTKNKVVDDKILAFALATLLFLAVCIFNASSLLLARYHSAKFETGLRRAIGASKKQIFLQGSIESIIIGTICAFFSIVIGWIFLKLSLSLFPYLTDIANFDMQLMIMGICIAIATSFISALYPLIRASNSNISSEIK</sequence>
<feature type="transmembrane region" description="Helical" evidence="6">
    <location>
        <begin position="20"/>
        <end position="43"/>
    </location>
</feature>
<evidence type="ECO:0000256" key="3">
    <source>
        <dbReference type="ARBA" id="ARBA00022692"/>
    </source>
</evidence>
<evidence type="ECO:0000313" key="9">
    <source>
        <dbReference type="EMBL" id="SFC05881.1"/>
    </source>
</evidence>
<dbReference type="AlphaFoldDB" id="A0A1I1G2Y8"/>
<dbReference type="OrthoDB" id="8735006at2"/>
<name>A0A1I1G2Y8_9GAMM</name>
<keyword evidence="5 6" id="KW-0472">Membrane</keyword>
<protein>
    <submittedName>
        <fullName evidence="9">Putative ABC transport system permease protein</fullName>
    </submittedName>
</protein>
<comment type="subcellular location">
    <subcellularLocation>
        <location evidence="1">Cell membrane</location>
        <topology evidence="1">Multi-pass membrane protein</topology>
    </subcellularLocation>
</comment>
<feature type="transmembrane region" description="Helical" evidence="6">
    <location>
        <begin position="397"/>
        <end position="418"/>
    </location>
</feature>
<feature type="transmembrane region" description="Helical" evidence="6">
    <location>
        <begin position="350"/>
        <end position="377"/>
    </location>
</feature>